<dbReference type="RefSeq" id="WP_004821508.1">
    <property type="nucleotide sequence ID" value="NZ_KB849456.1"/>
</dbReference>
<name>N8Y954_ACIGI</name>
<dbReference type="Gene3D" id="3.90.226.10">
    <property type="entry name" value="2-enoyl-CoA Hydratase, Chain A, domain 1"/>
    <property type="match status" value="1"/>
</dbReference>
<protein>
    <submittedName>
        <fullName evidence="1">Uncharacterized protein</fullName>
    </submittedName>
</protein>
<dbReference type="InterPro" id="IPR029045">
    <property type="entry name" value="ClpP/crotonase-like_dom_sf"/>
</dbReference>
<dbReference type="Proteomes" id="UP000013148">
    <property type="component" value="Unassembled WGS sequence"/>
</dbReference>
<gene>
    <name evidence="1" type="ORF">F964_03103</name>
</gene>
<evidence type="ECO:0000313" key="1">
    <source>
        <dbReference type="EMBL" id="ENV16168.1"/>
    </source>
</evidence>
<dbReference type="PATRIC" id="fig|1217656.3.peg.3047"/>
<dbReference type="AlphaFoldDB" id="N8Y954"/>
<dbReference type="HOGENOM" id="CLU_2299579_0_0_6"/>
<evidence type="ECO:0000313" key="2">
    <source>
        <dbReference type="Proteomes" id="UP000013148"/>
    </source>
</evidence>
<organism evidence="1 2">
    <name type="scientific">Acinetobacter guillouiae NIPH 991</name>
    <dbReference type="NCBI Taxonomy" id="1217656"/>
    <lineage>
        <taxon>Bacteria</taxon>
        <taxon>Pseudomonadati</taxon>
        <taxon>Pseudomonadota</taxon>
        <taxon>Gammaproteobacteria</taxon>
        <taxon>Moraxellales</taxon>
        <taxon>Moraxellaceae</taxon>
        <taxon>Acinetobacter</taxon>
    </lineage>
</organism>
<comment type="caution">
    <text evidence="1">The sequence shown here is derived from an EMBL/GenBank/DDBJ whole genome shotgun (WGS) entry which is preliminary data.</text>
</comment>
<dbReference type="EMBL" id="APPJ01000012">
    <property type="protein sequence ID" value="ENV16168.1"/>
    <property type="molecule type" value="Genomic_DNA"/>
</dbReference>
<keyword evidence="2" id="KW-1185">Reference proteome</keyword>
<dbReference type="SUPFAM" id="SSF52096">
    <property type="entry name" value="ClpP/crotonase"/>
    <property type="match status" value="1"/>
</dbReference>
<proteinExistence type="predicted"/>
<accession>N8Y954</accession>
<sequence>MSASTAFEYGLLTMVSSDADFEQRVKENATLLANQPLPALNNIRQLLISSHQNSLETHLELEARAIAAVSFDVTVKEGMAAFLEKDLQILKKFKTLQISI</sequence>
<reference evidence="1 2" key="1">
    <citation type="submission" date="2013-02" db="EMBL/GenBank/DDBJ databases">
        <title>The Genome Sequence of Acinetobacter guillouiae NIPH 991.</title>
        <authorList>
            <consortium name="The Broad Institute Genome Sequencing Platform"/>
            <consortium name="The Broad Institute Genome Sequencing Center for Infectious Disease"/>
            <person name="Cerqueira G."/>
            <person name="Feldgarden M."/>
            <person name="Courvalin P."/>
            <person name="Perichon B."/>
            <person name="Grillot-Courvalin C."/>
            <person name="Clermont D."/>
            <person name="Rocha E."/>
            <person name="Yoon E.-J."/>
            <person name="Nemec A."/>
            <person name="Walker B."/>
            <person name="Young S.K."/>
            <person name="Zeng Q."/>
            <person name="Gargeya S."/>
            <person name="Fitzgerald M."/>
            <person name="Haas B."/>
            <person name="Abouelleil A."/>
            <person name="Alvarado L."/>
            <person name="Arachchi H.M."/>
            <person name="Berlin A.M."/>
            <person name="Chapman S.B."/>
            <person name="Dewar J."/>
            <person name="Goldberg J."/>
            <person name="Griggs A."/>
            <person name="Gujja S."/>
            <person name="Hansen M."/>
            <person name="Howarth C."/>
            <person name="Imamovic A."/>
            <person name="Larimer J."/>
            <person name="McCowan C."/>
            <person name="Murphy C."/>
            <person name="Neiman D."/>
            <person name="Pearson M."/>
            <person name="Priest M."/>
            <person name="Roberts A."/>
            <person name="Saif S."/>
            <person name="Shea T."/>
            <person name="Sisk P."/>
            <person name="Sykes S."/>
            <person name="Wortman J."/>
            <person name="Nusbaum C."/>
            <person name="Birren B."/>
        </authorList>
    </citation>
    <scope>NUCLEOTIDE SEQUENCE [LARGE SCALE GENOMIC DNA]</scope>
    <source>
        <strain evidence="1 2">NIPH 991</strain>
    </source>
</reference>